<gene>
    <name evidence="2" type="ORF">ZOSMA_165G00440</name>
</gene>
<keyword evidence="3" id="KW-1185">Reference proteome</keyword>
<feature type="transmembrane region" description="Helical" evidence="1">
    <location>
        <begin position="75"/>
        <end position="97"/>
    </location>
</feature>
<evidence type="ECO:0000313" key="3">
    <source>
        <dbReference type="Proteomes" id="UP000036987"/>
    </source>
</evidence>
<dbReference type="InterPro" id="IPR021369">
    <property type="entry name" value="DUF2985"/>
</dbReference>
<dbReference type="InterPro" id="IPR006461">
    <property type="entry name" value="PLAC_motif_containing"/>
</dbReference>
<keyword evidence="1" id="KW-1133">Transmembrane helix</keyword>
<keyword evidence="1" id="KW-0472">Membrane</keyword>
<dbReference type="PANTHER" id="PTHR31045">
    <property type="entry name" value="PLAC8 FAMILY PROTEIN-RELATED"/>
    <property type="match status" value="1"/>
</dbReference>
<dbReference type="AlphaFoldDB" id="A0A0K9PTP1"/>
<feature type="transmembrane region" description="Helical" evidence="1">
    <location>
        <begin position="6"/>
        <end position="24"/>
    </location>
</feature>
<dbReference type="Proteomes" id="UP000036987">
    <property type="component" value="Unassembled WGS sequence"/>
</dbReference>
<feature type="transmembrane region" description="Helical" evidence="1">
    <location>
        <begin position="161"/>
        <end position="179"/>
    </location>
</feature>
<dbReference type="NCBIfam" id="TIGR01571">
    <property type="entry name" value="A_thal_Cys_rich"/>
    <property type="match status" value="1"/>
</dbReference>
<protein>
    <submittedName>
        <fullName evidence="2">Uncharacterized protein</fullName>
    </submittedName>
</protein>
<feature type="transmembrane region" description="Helical" evidence="1">
    <location>
        <begin position="191"/>
        <end position="211"/>
    </location>
</feature>
<accession>A0A0K9PTP1</accession>
<sequence length="285" mass="33124">MAILLWLSDVGLLLLFLLLITGFLNQIVPVDEKRKKWVEIDNQILNALFTIMYADIVALRKLYCWYPTARPHERLHLNVVVVLVNLTCVAQYFLCALYWGCSSSNRPGFAVNTCLALGVTVPMIADVYTFLGPLSWKYTEVVPIDAPVEKKSLNQEWKNETGITTCVTSFFCTFCVFGWNMQRLGFGNMYVHTIIFLILCTSPLFVFYFYIASLKMSDDMNMMKRMTWISSTVLYFFGLFYDGFWRSHLRRKLKLPAYTFYLGHPTATDFVQWLFCWSCSLAIFR</sequence>
<dbReference type="OrthoDB" id="6407410at2759"/>
<comment type="caution">
    <text evidence="2">The sequence shown here is derived from an EMBL/GenBank/DDBJ whole genome shotgun (WGS) entry which is preliminary data.</text>
</comment>
<dbReference type="PANTHER" id="PTHR31045:SF30">
    <property type="entry name" value="PLAC8 FAMILY PROTEIN"/>
    <property type="match status" value="1"/>
</dbReference>
<keyword evidence="1" id="KW-0812">Transmembrane</keyword>
<feature type="transmembrane region" description="Helical" evidence="1">
    <location>
        <begin position="109"/>
        <end position="131"/>
    </location>
</feature>
<dbReference type="GO" id="GO:0009975">
    <property type="term" value="F:cyclase activity"/>
    <property type="evidence" value="ECO:0000318"/>
    <property type="project" value="GO_Central"/>
</dbReference>
<dbReference type="Pfam" id="PF11204">
    <property type="entry name" value="DUF2985"/>
    <property type="match status" value="1"/>
</dbReference>
<evidence type="ECO:0000313" key="2">
    <source>
        <dbReference type="EMBL" id="KMZ72418.1"/>
    </source>
</evidence>
<proteinExistence type="predicted"/>
<reference evidence="3" key="1">
    <citation type="journal article" date="2016" name="Nature">
        <title>The genome of the seagrass Zostera marina reveals angiosperm adaptation to the sea.</title>
        <authorList>
            <person name="Olsen J.L."/>
            <person name="Rouze P."/>
            <person name="Verhelst B."/>
            <person name="Lin Y.-C."/>
            <person name="Bayer T."/>
            <person name="Collen J."/>
            <person name="Dattolo E."/>
            <person name="De Paoli E."/>
            <person name="Dittami S."/>
            <person name="Maumus F."/>
            <person name="Michel G."/>
            <person name="Kersting A."/>
            <person name="Lauritano C."/>
            <person name="Lohaus R."/>
            <person name="Toepel M."/>
            <person name="Tonon T."/>
            <person name="Vanneste K."/>
            <person name="Amirebrahimi M."/>
            <person name="Brakel J."/>
            <person name="Bostroem C."/>
            <person name="Chovatia M."/>
            <person name="Grimwood J."/>
            <person name="Jenkins J.W."/>
            <person name="Jueterbock A."/>
            <person name="Mraz A."/>
            <person name="Stam W.T."/>
            <person name="Tice H."/>
            <person name="Bornberg-Bauer E."/>
            <person name="Green P.J."/>
            <person name="Pearson G.A."/>
            <person name="Procaccini G."/>
            <person name="Duarte C.M."/>
            <person name="Schmutz J."/>
            <person name="Reusch T.B.H."/>
            <person name="Van de Peer Y."/>
        </authorList>
    </citation>
    <scope>NUCLEOTIDE SEQUENCE [LARGE SCALE GENOMIC DNA]</scope>
    <source>
        <strain evidence="3">cv. Finnish</strain>
    </source>
</reference>
<name>A0A0K9PTP1_ZOSMR</name>
<organism evidence="2 3">
    <name type="scientific">Zostera marina</name>
    <name type="common">Eelgrass</name>
    <dbReference type="NCBI Taxonomy" id="29655"/>
    <lineage>
        <taxon>Eukaryota</taxon>
        <taxon>Viridiplantae</taxon>
        <taxon>Streptophyta</taxon>
        <taxon>Embryophyta</taxon>
        <taxon>Tracheophyta</taxon>
        <taxon>Spermatophyta</taxon>
        <taxon>Magnoliopsida</taxon>
        <taxon>Liliopsida</taxon>
        <taxon>Zosteraceae</taxon>
        <taxon>Zostera</taxon>
    </lineage>
</organism>
<feature type="transmembrane region" description="Helical" evidence="1">
    <location>
        <begin position="226"/>
        <end position="245"/>
    </location>
</feature>
<dbReference type="EMBL" id="LFYR01000633">
    <property type="protein sequence ID" value="KMZ72418.1"/>
    <property type="molecule type" value="Genomic_DNA"/>
</dbReference>
<dbReference type="GO" id="GO:0051762">
    <property type="term" value="P:sesquiterpene biosynthetic process"/>
    <property type="evidence" value="ECO:0000318"/>
    <property type="project" value="GO_Central"/>
</dbReference>
<feature type="transmembrane region" description="Helical" evidence="1">
    <location>
        <begin position="44"/>
        <end position="63"/>
    </location>
</feature>
<evidence type="ECO:0000256" key="1">
    <source>
        <dbReference type="SAM" id="Phobius"/>
    </source>
</evidence>
<dbReference type="Pfam" id="PF04749">
    <property type="entry name" value="PLAC8"/>
    <property type="match status" value="1"/>
</dbReference>